<dbReference type="OrthoDB" id="543889at2759"/>
<protein>
    <submittedName>
        <fullName evidence="2">Uncharacterized protein</fullName>
    </submittedName>
</protein>
<dbReference type="Proteomes" id="UP000001058">
    <property type="component" value="Unassembled WGS sequence"/>
</dbReference>
<dbReference type="RefSeq" id="XP_002952787.1">
    <property type="nucleotide sequence ID" value="XM_002952741.1"/>
</dbReference>
<reference evidence="2 3" key="1">
    <citation type="journal article" date="2010" name="Science">
        <title>Genomic analysis of organismal complexity in the multicellular green alga Volvox carteri.</title>
        <authorList>
            <person name="Prochnik S.E."/>
            <person name="Umen J."/>
            <person name="Nedelcu A.M."/>
            <person name="Hallmann A."/>
            <person name="Miller S.M."/>
            <person name="Nishii I."/>
            <person name="Ferris P."/>
            <person name="Kuo A."/>
            <person name="Mitros T."/>
            <person name="Fritz-Laylin L.K."/>
            <person name="Hellsten U."/>
            <person name="Chapman J."/>
            <person name="Simakov O."/>
            <person name="Rensing S.A."/>
            <person name="Terry A."/>
            <person name="Pangilinan J."/>
            <person name="Kapitonov V."/>
            <person name="Jurka J."/>
            <person name="Salamov A."/>
            <person name="Shapiro H."/>
            <person name="Schmutz J."/>
            <person name="Grimwood J."/>
            <person name="Lindquist E."/>
            <person name="Lucas S."/>
            <person name="Grigoriev I.V."/>
            <person name="Schmitt R."/>
            <person name="Kirk D."/>
            <person name="Rokhsar D.S."/>
        </authorList>
    </citation>
    <scope>NUCLEOTIDE SEQUENCE [LARGE SCALE GENOMIC DNA]</scope>
    <source>
        <strain evidence="3">f. Nagariensis / Eve</strain>
    </source>
</reference>
<evidence type="ECO:0000256" key="1">
    <source>
        <dbReference type="SAM" id="MobiDB-lite"/>
    </source>
</evidence>
<name>D8U2C1_VOLCA</name>
<dbReference type="InParanoid" id="D8U2C1"/>
<sequence>MHVLPSTSGVAVGPLVPYRALASAASPEAEKPSLWLDDTREAWRPTQGPSGFAAEAGQLPRVACTSSSKHETKADSDAAGLNGHTKGDVAHTAAEMDEVFNILQEMGLQPGRHCVVGDGLAEVEVGLYLDGVKVAVDMELHRPSHTLVSDAKSYALKRAMRSVLQEALGYEAASAGVNMIPSTRAVSGVNLHPCQSLAPG</sequence>
<dbReference type="EMBL" id="GL378353">
    <property type="protein sequence ID" value="EFJ46037.1"/>
    <property type="molecule type" value="Genomic_DNA"/>
</dbReference>
<gene>
    <name evidence="2" type="ORF">VOLCADRAFT_93521</name>
</gene>
<organism evidence="3">
    <name type="scientific">Volvox carteri f. nagariensis</name>
    <dbReference type="NCBI Taxonomy" id="3068"/>
    <lineage>
        <taxon>Eukaryota</taxon>
        <taxon>Viridiplantae</taxon>
        <taxon>Chlorophyta</taxon>
        <taxon>core chlorophytes</taxon>
        <taxon>Chlorophyceae</taxon>
        <taxon>CS clade</taxon>
        <taxon>Chlamydomonadales</taxon>
        <taxon>Volvocaceae</taxon>
        <taxon>Volvox</taxon>
    </lineage>
</organism>
<feature type="region of interest" description="Disordered" evidence="1">
    <location>
        <begin position="49"/>
        <end position="85"/>
    </location>
</feature>
<evidence type="ECO:0000313" key="2">
    <source>
        <dbReference type="EMBL" id="EFJ46037.1"/>
    </source>
</evidence>
<keyword evidence="3" id="KW-1185">Reference proteome</keyword>
<dbReference type="KEGG" id="vcn:VOLCADRAFT_93521"/>
<dbReference type="GeneID" id="9627593"/>
<evidence type="ECO:0000313" key="3">
    <source>
        <dbReference type="Proteomes" id="UP000001058"/>
    </source>
</evidence>
<proteinExistence type="predicted"/>
<dbReference type="AlphaFoldDB" id="D8U2C1"/>
<accession>D8U2C1</accession>